<dbReference type="AlphaFoldDB" id="A0AAE0LHP8"/>
<organism evidence="2 3">
    <name type="scientific">Cymbomonas tetramitiformis</name>
    <dbReference type="NCBI Taxonomy" id="36881"/>
    <lineage>
        <taxon>Eukaryota</taxon>
        <taxon>Viridiplantae</taxon>
        <taxon>Chlorophyta</taxon>
        <taxon>Pyramimonadophyceae</taxon>
        <taxon>Pyramimonadales</taxon>
        <taxon>Pyramimonadaceae</taxon>
        <taxon>Cymbomonas</taxon>
    </lineage>
</organism>
<proteinExistence type="predicted"/>
<name>A0AAE0LHP8_9CHLO</name>
<reference evidence="2 3" key="1">
    <citation type="journal article" date="2015" name="Genome Biol. Evol.">
        <title>Comparative Genomics of a Bacterivorous Green Alga Reveals Evolutionary Causalities and Consequences of Phago-Mixotrophic Mode of Nutrition.</title>
        <authorList>
            <person name="Burns J.A."/>
            <person name="Paasch A."/>
            <person name="Narechania A."/>
            <person name="Kim E."/>
        </authorList>
    </citation>
    <scope>NUCLEOTIDE SEQUENCE [LARGE SCALE GENOMIC DNA]</scope>
    <source>
        <strain evidence="2 3">PLY_AMNH</strain>
    </source>
</reference>
<dbReference type="EMBL" id="LGRX02001763">
    <property type="protein sequence ID" value="KAK3285587.1"/>
    <property type="molecule type" value="Genomic_DNA"/>
</dbReference>
<dbReference type="Proteomes" id="UP001190700">
    <property type="component" value="Unassembled WGS sequence"/>
</dbReference>
<evidence type="ECO:0000256" key="1">
    <source>
        <dbReference type="SAM" id="MobiDB-lite"/>
    </source>
</evidence>
<accession>A0AAE0LHP8</accession>
<protein>
    <submittedName>
        <fullName evidence="2">Uncharacterized protein</fullName>
    </submittedName>
</protein>
<sequence length="142" mass="14675">MACFRMWGLMDAHRGTKGVCPHACAESFAASGRAPPTAVKAPKRPAAPSSNAAAAALTAAFAQTADVTQSPAAAMHVRLPDIPQPDTVGKPADEILDRTPPKPDLEDAPPPAESDDKAAIAAASYDDNDDDDEGYPVFAPPK</sequence>
<feature type="compositionally biased region" description="Basic and acidic residues" evidence="1">
    <location>
        <begin position="91"/>
        <end position="105"/>
    </location>
</feature>
<keyword evidence="3" id="KW-1185">Reference proteome</keyword>
<evidence type="ECO:0000313" key="3">
    <source>
        <dbReference type="Proteomes" id="UP001190700"/>
    </source>
</evidence>
<comment type="caution">
    <text evidence="2">The sequence shown here is derived from an EMBL/GenBank/DDBJ whole genome shotgun (WGS) entry which is preliminary data.</text>
</comment>
<feature type="region of interest" description="Disordered" evidence="1">
    <location>
        <begin position="75"/>
        <end position="142"/>
    </location>
</feature>
<evidence type="ECO:0000313" key="2">
    <source>
        <dbReference type="EMBL" id="KAK3285587.1"/>
    </source>
</evidence>
<gene>
    <name evidence="2" type="ORF">CYMTET_6819</name>
</gene>